<dbReference type="InterPro" id="IPR019613">
    <property type="entry name" value="DUF4198"/>
</dbReference>
<accession>A0A930BC34</accession>
<dbReference type="Proteomes" id="UP000757890">
    <property type="component" value="Unassembled WGS sequence"/>
</dbReference>
<evidence type="ECO:0000313" key="3">
    <source>
        <dbReference type="Proteomes" id="UP000757890"/>
    </source>
</evidence>
<protein>
    <submittedName>
        <fullName evidence="2">DUF4198 domain-containing protein</fullName>
    </submittedName>
</protein>
<dbReference type="Pfam" id="PF10670">
    <property type="entry name" value="DUF4198"/>
    <property type="match status" value="1"/>
</dbReference>
<dbReference type="AlphaFoldDB" id="A0A930BC34"/>
<evidence type="ECO:0000313" key="2">
    <source>
        <dbReference type="EMBL" id="MBF1130180.1"/>
    </source>
</evidence>
<feature type="chain" id="PRO_5037579275" evidence="1">
    <location>
        <begin position="27"/>
        <end position="271"/>
    </location>
</feature>
<comment type="caution">
    <text evidence="2">The sequence shown here is derived from an EMBL/GenBank/DDBJ whole genome shotgun (WGS) entry which is preliminary data.</text>
</comment>
<dbReference type="RefSeq" id="WP_276641002.1">
    <property type="nucleotide sequence ID" value="NZ_DAVZLN010000008.1"/>
</dbReference>
<evidence type="ECO:0000256" key="1">
    <source>
        <dbReference type="SAM" id="SignalP"/>
    </source>
</evidence>
<name>A0A930BC34_9FIRM</name>
<organism evidence="2 3">
    <name type="scientific">Dialister invisus</name>
    <dbReference type="NCBI Taxonomy" id="218538"/>
    <lineage>
        <taxon>Bacteria</taxon>
        <taxon>Bacillati</taxon>
        <taxon>Bacillota</taxon>
        <taxon>Negativicutes</taxon>
        <taxon>Veillonellales</taxon>
        <taxon>Veillonellaceae</taxon>
        <taxon>Dialister</taxon>
    </lineage>
</organism>
<reference evidence="2" key="1">
    <citation type="submission" date="2020-04" db="EMBL/GenBank/DDBJ databases">
        <title>Deep metagenomics examines the oral microbiome during advanced dental caries in children, revealing novel taxa and co-occurrences with host molecules.</title>
        <authorList>
            <person name="Baker J.L."/>
            <person name="Morton J.T."/>
            <person name="Dinis M."/>
            <person name="Alvarez R."/>
            <person name="Tran N.C."/>
            <person name="Knight R."/>
            <person name="Edlund A."/>
        </authorList>
    </citation>
    <scope>NUCLEOTIDE SEQUENCE</scope>
    <source>
        <strain evidence="2">JCVI_32_bin.14</strain>
    </source>
</reference>
<gene>
    <name evidence="2" type="ORF">HXL70_09125</name>
</gene>
<proteinExistence type="predicted"/>
<sequence>MKFGKDLLRIVVLVSVLLTLSGQADAHTLWVNFTDYMPSAGGSGQMKTKLYIGWGHHFPVDSFVKAEDFEKIVLRDPTGREKNIALETTGFAAAALTLDKPGIYTAAVIRKESMNTAYEEDGKKVTYKGPKTGKKNIISSVYSQQFAKSIICGGELITGDASHVFGQRLEIIPVTNPYEIMNNRGGIMKVKVLFEGKPVPFLKIWGVYQGYTIKDEASAFTSTNGEGIATFRINHWGVWLLRTRYDRPAAGELAEKVNEEHYFSSLTFCVP</sequence>
<feature type="signal peptide" evidence="1">
    <location>
        <begin position="1"/>
        <end position="26"/>
    </location>
</feature>
<keyword evidence="1" id="KW-0732">Signal</keyword>
<dbReference type="EMBL" id="JABZMK010000118">
    <property type="protein sequence ID" value="MBF1130180.1"/>
    <property type="molecule type" value="Genomic_DNA"/>
</dbReference>